<evidence type="ECO:0000256" key="2">
    <source>
        <dbReference type="SAM" id="SignalP"/>
    </source>
</evidence>
<dbReference type="PANTHER" id="PTHR15191:SF3">
    <property type="entry name" value="PITUITARY TUMOR-TRANSFORMING GENE PROTEIN-BINDING FACTOR"/>
    <property type="match status" value="1"/>
</dbReference>
<feature type="chain" id="PRO_5007778233" evidence="2">
    <location>
        <begin position="21"/>
        <end position="228"/>
    </location>
</feature>
<keyword evidence="1" id="KW-1133">Transmembrane helix</keyword>
<evidence type="ECO:0000313" key="3">
    <source>
        <dbReference type="Proteomes" id="UP000036681"/>
    </source>
</evidence>
<dbReference type="GO" id="GO:0005634">
    <property type="term" value="C:nucleus"/>
    <property type="evidence" value="ECO:0007669"/>
    <property type="project" value="TreeGrafter"/>
</dbReference>
<protein>
    <submittedName>
        <fullName evidence="4">PSI domain-containing protein</fullName>
    </submittedName>
</protein>
<proteinExistence type="predicted"/>
<dbReference type="WBParaSite" id="ALUE_0001208601-mRNA-1">
    <property type="protein sequence ID" value="ALUE_0001208601-mRNA-1"/>
    <property type="gene ID" value="ALUE_0001208601"/>
</dbReference>
<dbReference type="GO" id="GO:0006606">
    <property type="term" value="P:protein import into nucleus"/>
    <property type="evidence" value="ECO:0007669"/>
    <property type="project" value="TreeGrafter"/>
</dbReference>
<keyword evidence="2" id="KW-0732">Signal</keyword>
<keyword evidence="3" id="KW-1185">Reference proteome</keyword>
<organism evidence="3 4">
    <name type="scientific">Ascaris lumbricoides</name>
    <name type="common">Giant roundworm</name>
    <dbReference type="NCBI Taxonomy" id="6252"/>
    <lineage>
        <taxon>Eukaryota</taxon>
        <taxon>Metazoa</taxon>
        <taxon>Ecdysozoa</taxon>
        <taxon>Nematoda</taxon>
        <taxon>Chromadorea</taxon>
        <taxon>Rhabditida</taxon>
        <taxon>Spirurina</taxon>
        <taxon>Ascaridomorpha</taxon>
        <taxon>Ascaridoidea</taxon>
        <taxon>Ascarididae</taxon>
        <taxon>Ascaris</taxon>
    </lineage>
</organism>
<feature type="transmembrane region" description="Helical" evidence="1">
    <location>
        <begin position="100"/>
        <end position="122"/>
    </location>
</feature>
<evidence type="ECO:0000313" key="4">
    <source>
        <dbReference type="WBParaSite" id="ALUE_0001208601-mRNA-1"/>
    </source>
</evidence>
<dbReference type="GO" id="GO:0005737">
    <property type="term" value="C:cytoplasm"/>
    <property type="evidence" value="ECO:0007669"/>
    <property type="project" value="TreeGrafter"/>
</dbReference>
<dbReference type="InterPro" id="IPR052304">
    <property type="entry name" value="PTTG1IP"/>
</dbReference>
<sequence>MNAILLGILCVTTYKDVAQGVEVSILESQQATIEVSQVSCDIPESINATCEMCVNKGGHCFWCERTKKCSDYRWYFPNCPLDDARYNNCWVLVNWKMLTITLSVLSGIIVTILCCFCCYCCYRCKRCRMRWVQRTFERRYATELANRLAMENRQQQRRMQRKAYVNSIREKYGRRKKVLHIRTQPPFYSVNLNVMKMIVLKTSQKKICSVESGTVQNLSCGRKTIPIQ</sequence>
<keyword evidence="1" id="KW-0472">Membrane</keyword>
<dbReference type="AlphaFoldDB" id="A0A0M3I5A2"/>
<keyword evidence="1" id="KW-0812">Transmembrane</keyword>
<dbReference type="Proteomes" id="UP000036681">
    <property type="component" value="Unplaced"/>
</dbReference>
<evidence type="ECO:0000256" key="1">
    <source>
        <dbReference type="SAM" id="Phobius"/>
    </source>
</evidence>
<name>A0A0M3I5A2_ASCLU</name>
<dbReference type="PANTHER" id="PTHR15191">
    <property type="entry name" value="PROTEIN CBG20567"/>
    <property type="match status" value="1"/>
</dbReference>
<reference evidence="4" key="1">
    <citation type="submission" date="2016-05" db="UniProtKB">
        <authorList>
            <consortium name="WormBaseParasite"/>
        </authorList>
    </citation>
    <scope>IDENTIFICATION</scope>
</reference>
<feature type="signal peptide" evidence="2">
    <location>
        <begin position="1"/>
        <end position="20"/>
    </location>
</feature>
<accession>A0A0M3I5A2</accession>